<dbReference type="STRING" id="202789.GCA_001457435_00765"/>
<dbReference type="InterPro" id="IPR016162">
    <property type="entry name" value="Ald_DH_N"/>
</dbReference>
<evidence type="ECO:0000313" key="6">
    <source>
        <dbReference type="EMBL" id="EKU94890.1"/>
    </source>
</evidence>
<dbReference type="PROSITE" id="PS00687">
    <property type="entry name" value="ALDEHYDE_DEHYDR_GLU"/>
    <property type="match status" value="1"/>
</dbReference>
<gene>
    <name evidence="6" type="ORF">HMPREF9233_01344</name>
</gene>
<feature type="active site" evidence="3">
    <location>
        <position position="230"/>
    </location>
</feature>
<dbReference type="Gene3D" id="3.40.605.10">
    <property type="entry name" value="Aldehyde Dehydrogenase, Chain A, domain 1"/>
    <property type="match status" value="1"/>
</dbReference>
<dbReference type="EMBL" id="AGWL01000007">
    <property type="protein sequence ID" value="EKU94890.1"/>
    <property type="molecule type" value="Genomic_DNA"/>
</dbReference>
<accession>K9F0B7</accession>
<reference evidence="6 7" key="1">
    <citation type="submission" date="2012-09" db="EMBL/GenBank/DDBJ databases">
        <title>The Genome Sequence of Actinobaculum massiliae ACS-171-V-COL2.</title>
        <authorList>
            <consortium name="The Broad Institute Genome Sequencing Platform"/>
            <person name="Earl A."/>
            <person name="Ward D."/>
            <person name="Feldgarden M."/>
            <person name="Gevers D."/>
            <person name="Saerens B."/>
            <person name="Vaneechoutte M."/>
            <person name="Walker B."/>
            <person name="Young S.K."/>
            <person name="Zeng Q."/>
            <person name="Gargeya S."/>
            <person name="Fitzgerald M."/>
            <person name="Haas B."/>
            <person name="Abouelleil A."/>
            <person name="Alvarado L."/>
            <person name="Arachchi H.M."/>
            <person name="Berlin A."/>
            <person name="Chapman S.B."/>
            <person name="Goldberg J."/>
            <person name="Griggs A."/>
            <person name="Gujja S."/>
            <person name="Hansen M."/>
            <person name="Howarth C."/>
            <person name="Imamovic A."/>
            <person name="Larimer J."/>
            <person name="McCowen C."/>
            <person name="Montmayeur A."/>
            <person name="Murphy C."/>
            <person name="Neiman D."/>
            <person name="Pearson M."/>
            <person name="Priest M."/>
            <person name="Roberts A."/>
            <person name="Saif S."/>
            <person name="Shea T."/>
            <person name="Sisk P."/>
            <person name="Sykes S."/>
            <person name="Wortman J."/>
            <person name="Nusbaum C."/>
            <person name="Birren B."/>
        </authorList>
    </citation>
    <scope>NUCLEOTIDE SEQUENCE [LARGE SCALE GENOMIC DNA]</scope>
    <source>
        <strain evidence="7">ACS-171-V-Col2</strain>
    </source>
</reference>
<name>K9F0B7_9ACTO</name>
<dbReference type="PATRIC" id="fig|883066.3.peg.1406"/>
<dbReference type="InterPro" id="IPR047110">
    <property type="entry name" value="GABD/Sad-like"/>
</dbReference>
<evidence type="ECO:0000313" key="7">
    <source>
        <dbReference type="Proteomes" id="UP000009888"/>
    </source>
</evidence>
<dbReference type="InterPro" id="IPR016161">
    <property type="entry name" value="Ald_DH/histidinol_DH"/>
</dbReference>
<dbReference type="AlphaFoldDB" id="K9F0B7"/>
<dbReference type="InterPro" id="IPR029510">
    <property type="entry name" value="Ald_DH_CS_GLU"/>
</dbReference>
<comment type="similarity">
    <text evidence="1 4">Belongs to the aldehyde dehydrogenase family.</text>
</comment>
<dbReference type="GO" id="GO:0004777">
    <property type="term" value="F:succinate-semialdehyde dehydrogenase (NAD+) activity"/>
    <property type="evidence" value="ECO:0007669"/>
    <property type="project" value="TreeGrafter"/>
</dbReference>
<evidence type="ECO:0000256" key="2">
    <source>
        <dbReference type="ARBA" id="ARBA00023002"/>
    </source>
</evidence>
<dbReference type="SUPFAM" id="SSF53720">
    <property type="entry name" value="ALDH-like"/>
    <property type="match status" value="1"/>
</dbReference>
<dbReference type="eggNOG" id="COG1012">
    <property type="taxonomic scope" value="Bacteria"/>
</dbReference>
<keyword evidence="7" id="KW-1185">Reference proteome</keyword>
<dbReference type="Gene3D" id="3.40.309.10">
    <property type="entry name" value="Aldehyde Dehydrogenase, Chain A, domain 2"/>
    <property type="match status" value="1"/>
</dbReference>
<dbReference type="PANTHER" id="PTHR43217:SF2">
    <property type="entry name" value="SUCCINATE-SEMIALDEHYDE DEHYDROGENASE [NADP(+)]"/>
    <property type="match status" value="1"/>
</dbReference>
<evidence type="ECO:0000256" key="1">
    <source>
        <dbReference type="ARBA" id="ARBA00009986"/>
    </source>
</evidence>
<evidence type="ECO:0000256" key="4">
    <source>
        <dbReference type="RuleBase" id="RU003345"/>
    </source>
</evidence>
<feature type="domain" description="Aldehyde dehydrogenase" evidence="5">
    <location>
        <begin position="3"/>
        <end position="449"/>
    </location>
</feature>
<evidence type="ECO:0000256" key="3">
    <source>
        <dbReference type="PROSITE-ProRule" id="PRU10007"/>
    </source>
</evidence>
<dbReference type="FunFam" id="3.40.309.10:FF:000009">
    <property type="entry name" value="Aldehyde dehydrogenase A"/>
    <property type="match status" value="1"/>
</dbReference>
<dbReference type="InterPro" id="IPR016163">
    <property type="entry name" value="Ald_DH_C"/>
</dbReference>
<dbReference type="Pfam" id="PF00171">
    <property type="entry name" value="Aldedh"/>
    <property type="match status" value="1"/>
</dbReference>
<evidence type="ECO:0000259" key="5">
    <source>
        <dbReference type="Pfam" id="PF00171"/>
    </source>
</evidence>
<organism evidence="6 7">
    <name type="scientific">Actinobaculum massiliense ACS-171-V-Col2</name>
    <dbReference type="NCBI Taxonomy" id="883066"/>
    <lineage>
        <taxon>Bacteria</taxon>
        <taxon>Bacillati</taxon>
        <taxon>Actinomycetota</taxon>
        <taxon>Actinomycetes</taxon>
        <taxon>Actinomycetales</taxon>
        <taxon>Actinomycetaceae</taxon>
        <taxon>Actinobaculum</taxon>
    </lineage>
</organism>
<comment type="caution">
    <text evidence="6">The sequence shown here is derived from an EMBL/GenBank/DDBJ whole genome shotgun (WGS) entry which is preliminary data.</text>
</comment>
<proteinExistence type="inferred from homology"/>
<dbReference type="PANTHER" id="PTHR43217">
    <property type="entry name" value="SUCCINATE SEMIALDEHYDE DEHYDROGENASE [NAD(P)+] SAD"/>
    <property type="match status" value="1"/>
</dbReference>
<dbReference type="RefSeq" id="WP_007001550.1">
    <property type="nucleotide sequence ID" value="NZ_JH992955.1"/>
</dbReference>
<sequence length="458" mass="50348">MSTYAVKNPNTGETEEIFETLARQEIPNVIGKAWDAYESWRQTPLEERAKVLEAFGDLLEENADELAHISGREMGKPLKDGRAEIATVVAHARWFARHSAQHLAPTELDVSDGVKTYVRHDPIGVLLGIMPWNFPYSQIARFALPQLMVGNAILMKQAGICPVSSAKFAELLQRAGLPEGVYQNIYLDTEDTEEVLQDFRVKGFSLTGSEAAGASVAAIAGKHLKRSLLELGGNDPMVVLDSSDVAKVAREAVRVRTFNAGQVCTSNKRIIVMDDIYDEFVAAAKEAIAQVRVGAFDEDIDMGPLSSIEARDEVLARVERAVDDGATLHFGGKKLDRPGAYMSPALLTDVPEDQDIAVNELFGPVVVIYRAKDEDDALRLANSTEYGLQSSVWSEDLEKAEAFAARVVAGMTIVNLHRESGPEWPFGGVNRSGYGREEERWGLLAFTNEHAIRVHDPR</sequence>
<dbReference type="HOGENOM" id="CLU_005391_1_0_11"/>
<dbReference type="Proteomes" id="UP000009888">
    <property type="component" value="Unassembled WGS sequence"/>
</dbReference>
<keyword evidence="2 4" id="KW-0560">Oxidoreductase</keyword>
<protein>
    <recommendedName>
        <fullName evidence="5">Aldehyde dehydrogenase domain-containing protein</fullName>
    </recommendedName>
</protein>
<dbReference type="InterPro" id="IPR015590">
    <property type="entry name" value="Aldehyde_DH_dom"/>
</dbReference>